<dbReference type="EMBL" id="JAWJWE010000001">
    <property type="protein sequence ID" value="KAK6645378.1"/>
    <property type="molecule type" value="Genomic_DNA"/>
</dbReference>
<reference evidence="1 2" key="1">
    <citation type="submission" date="2023-10" db="EMBL/GenBank/DDBJ databases">
        <title>Genomes of two closely related lineages of the louse Polyplax serrata with different host specificities.</title>
        <authorList>
            <person name="Martinu J."/>
            <person name="Tarabai H."/>
            <person name="Stefka J."/>
            <person name="Hypsa V."/>
        </authorList>
    </citation>
    <scope>NUCLEOTIDE SEQUENCE [LARGE SCALE GENOMIC DNA]</scope>
    <source>
        <strain evidence="1">HR10_N</strain>
    </source>
</reference>
<gene>
    <name evidence="1" type="ORF">RUM43_001654</name>
</gene>
<accession>A0AAN8SE86</accession>
<protein>
    <submittedName>
        <fullName evidence="1">Uncharacterized protein</fullName>
    </submittedName>
</protein>
<organism evidence="1 2">
    <name type="scientific">Polyplax serrata</name>
    <name type="common">Common mouse louse</name>
    <dbReference type="NCBI Taxonomy" id="468196"/>
    <lineage>
        <taxon>Eukaryota</taxon>
        <taxon>Metazoa</taxon>
        <taxon>Ecdysozoa</taxon>
        <taxon>Arthropoda</taxon>
        <taxon>Hexapoda</taxon>
        <taxon>Insecta</taxon>
        <taxon>Pterygota</taxon>
        <taxon>Neoptera</taxon>
        <taxon>Paraneoptera</taxon>
        <taxon>Psocodea</taxon>
        <taxon>Troctomorpha</taxon>
        <taxon>Phthiraptera</taxon>
        <taxon>Anoplura</taxon>
        <taxon>Polyplacidae</taxon>
        <taxon>Polyplax</taxon>
    </lineage>
</organism>
<evidence type="ECO:0000313" key="1">
    <source>
        <dbReference type="EMBL" id="KAK6645378.1"/>
    </source>
</evidence>
<evidence type="ECO:0000313" key="2">
    <source>
        <dbReference type="Proteomes" id="UP001372834"/>
    </source>
</evidence>
<sequence>MTGNRQHVLPGNHSLPAISPARAEKGTLFTCEIDDVKMVSQHADYSLRKFVREYDSVLTHMSCFLVLLHGQTEVVDSYTRRESVESRMMKTTVASLPEKFLITRNKNNRVTCDTGCHPS</sequence>
<comment type="caution">
    <text evidence="1">The sequence shown here is derived from an EMBL/GenBank/DDBJ whole genome shotgun (WGS) entry which is preliminary data.</text>
</comment>
<dbReference type="AlphaFoldDB" id="A0AAN8SE86"/>
<dbReference type="Proteomes" id="UP001372834">
    <property type="component" value="Unassembled WGS sequence"/>
</dbReference>
<name>A0AAN8SE86_POLSC</name>
<proteinExistence type="predicted"/>